<comment type="subcellular location">
    <subcellularLocation>
        <location evidence="1">Cell inner membrane</location>
        <topology evidence="1">Multi-pass membrane protein</topology>
    </subcellularLocation>
</comment>
<dbReference type="InterPro" id="IPR050375">
    <property type="entry name" value="MFS_TsgA-like"/>
</dbReference>
<dbReference type="EMBL" id="JAUIRO010000005">
    <property type="protein sequence ID" value="KAK0713022.1"/>
    <property type="molecule type" value="Genomic_DNA"/>
</dbReference>
<evidence type="ECO:0000313" key="5">
    <source>
        <dbReference type="Proteomes" id="UP001172101"/>
    </source>
</evidence>
<dbReference type="GO" id="GO:0005886">
    <property type="term" value="C:plasma membrane"/>
    <property type="evidence" value="ECO:0007669"/>
    <property type="project" value="UniProtKB-SubCell"/>
</dbReference>
<comment type="caution">
    <text evidence="4">The sequence shown here is derived from an EMBL/GenBank/DDBJ whole genome shotgun (WGS) entry which is preliminary data.</text>
</comment>
<keyword evidence="5" id="KW-1185">Reference proteome</keyword>
<organism evidence="4 5">
    <name type="scientific">Lasiosphaeria miniovina</name>
    <dbReference type="NCBI Taxonomy" id="1954250"/>
    <lineage>
        <taxon>Eukaryota</taxon>
        <taxon>Fungi</taxon>
        <taxon>Dikarya</taxon>
        <taxon>Ascomycota</taxon>
        <taxon>Pezizomycotina</taxon>
        <taxon>Sordariomycetes</taxon>
        <taxon>Sordariomycetidae</taxon>
        <taxon>Sordariales</taxon>
        <taxon>Lasiosphaeriaceae</taxon>
        <taxon>Lasiosphaeria</taxon>
    </lineage>
</organism>
<dbReference type="GeneID" id="85323368"/>
<dbReference type="RefSeq" id="XP_060294345.1">
    <property type="nucleotide sequence ID" value="XM_060440098.1"/>
</dbReference>
<evidence type="ECO:0000256" key="3">
    <source>
        <dbReference type="SAM" id="Phobius"/>
    </source>
</evidence>
<keyword evidence="3" id="KW-0472">Membrane</keyword>
<name>A0AA40ABV0_9PEZI</name>
<gene>
    <name evidence="4" type="ORF">B0T26DRAFT_677413</name>
</gene>
<keyword evidence="3" id="KW-0812">Transmembrane</keyword>
<feature type="transmembrane region" description="Helical" evidence="3">
    <location>
        <begin position="241"/>
        <end position="261"/>
    </location>
</feature>
<keyword evidence="2" id="KW-1003">Cell membrane</keyword>
<feature type="transmembrane region" description="Helical" evidence="3">
    <location>
        <begin position="268"/>
        <end position="288"/>
    </location>
</feature>
<feature type="transmembrane region" description="Helical" evidence="3">
    <location>
        <begin position="211"/>
        <end position="235"/>
    </location>
</feature>
<dbReference type="AlphaFoldDB" id="A0AA40ABV0"/>
<evidence type="ECO:0000313" key="4">
    <source>
        <dbReference type="EMBL" id="KAK0713022.1"/>
    </source>
</evidence>
<keyword evidence="3" id="KW-1133">Transmembrane helix</keyword>
<dbReference type="Gene3D" id="1.20.1250.20">
    <property type="entry name" value="MFS general substrate transporter like domains"/>
    <property type="match status" value="3"/>
</dbReference>
<feature type="transmembrane region" description="Helical" evidence="3">
    <location>
        <begin position="31"/>
        <end position="50"/>
    </location>
</feature>
<sequence>MGLWRRKITTSDDTATNAAHLTLRASMVSNLLVTILFFLWAFSYGLLDVLNSHLQKEMGITAWPRSRPPPTPSSPSAARRVRCSEIRLNLNLAQAVQGVGSFVAPLLASRVFLANTVGTDDGLQKVQWAYLGVGGFDALLIALFFLAPMPEITDADMHLQETEVAVANYFINFCKDAGRDTAASSARCRLGPVRLQPLRHRPAADDPGLQAPVLAAIELLMLVMCLESLCFATIYTKLGGTLLVSAISGGMVFPPMTGAVVDARDAHTAMAIPMMGYILALISSYPIYVDVWKRDVMDAHRDTDVGLEPAAPYDADKALQLEA</sequence>
<accession>A0AA40ABV0</accession>
<protein>
    <submittedName>
        <fullName evidence="4">Uncharacterized protein</fullName>
    </submittedName>
</protein>
<evidence type="ECO:0000256" key="2">
    <source>
        <dbReference type="ARBA" id="ARBA00022475"/>
    </source>
</evidence>
<dbReference type="PANTHER" id="PTHR43702:SF5">
    <property type="entry name" value="MAJOR FACILITATOR SUPERFAMILY (MFS) PROFILE DOMAIN-CONTAINING PROTEIN"/>
    <property type="match status" value="1"/>
</dbReference>
<feature type="transmembrane region" description="Helical" evidence="3">
    <location>
        <begin position="128"/>
        <end position="147"/>
    </location>
</feature>
<dbReference type="InterPro" id="IPR036259">
    <property type="entry name" value="MFS_trans_sf"/>
</dbReference>
<dbReference type="PANTHER" id="PTHR43702">
    <property type="entry name" value="L-FUCOSE-PROTON SYMPORTER"/>
    <property type="match status" value="1"/>
</dbReference>
<reference evidence="4" key="1">
    <citation type="submission" date="2023-06" db="EMBL/GenBank/DDBJ databases">
        <title>Genome-scale phylogeny and comparative genomics of the fungal order Sordariales.</title>
        <authorList>
            <consortium name="Lawrence Berkeley National Laboratory"/>
            <person name="Hensen N."/>
            <person name="Bonometti L."/>
            <person name="Westerberg I."/>
            <person name="Brannstrom I.O."/>
            <person name="Guillou S."/>
            <person name="Cros-Aarteil S."/>
            <person name="Calhoun S."/>
            <person name="Haridas S."/>
            <person name="Kuo A."/>
            <person name="Mondo S."/>
            <person name="Pangilinan J."/>
            <person name="Riley R."/>
            <person name="LaButti K."/>
            <person name="Andreopoulos B."/>
            <person name="Lipzen A."/>
            <person name="Chen C."/>
            <person name="Yanf M."/>
            <person name="Daum C."/>
            <person name="Ng V."/>
            <person name="Clum A."/>
            <person name="Steindorff A."/>
            <person name="Ohm R."/>
            <person name="Martin F."/>
            <person name="Silar P."/>
            <person name="Natvig D."/>
            <person name="Lalanne C."/>
            <person name="Gautier V."/>
            <person name="Ament-velasquez S.L."/>
            <person name="Kruys A."/>
            <person name="Hutchinson M.I."/>
            <person name="Powell A.J."/>
            <person name="Barry K."/>
            <person name="Miller A.N."/>
            <person name="Grigoriev I.V."/>
            <person name="Debuchy R."/>
            <person name="Gladieux P."/>
            <person name="Thoren M.H."/>
            <person name="Johannesson H."/>
        </authorList>
    </citation>
    <scope>NUCLEOTIDE SEQUENCE</scope>
    <source>
        <strain evidence="4">SMH2392-1A</strain>
    </source>
</reference>
<dbReference type="Proteomes" id="UP001172101">
    <property type="component" value="Unassembled WGS sequence"/>
</dbReference>
<evidence type="ECO:0000256" key="1">
    <source>
        <dbReference type="ARBA" id="ARBA00004429"/>
    </source>
</evidence>
<proteinExistence type="predicted"/>
<feature type="transmembrane region" description="Helical" evidence="3">
    <location>
        <begin position="88"/>
        <end position="108"/>
    </location>
</feature>